<name>A0ABW5RZY1_9BACL</name>
<protein>
    <recommendedName>
        <fullName evidence="4">DUF4064 domain-containing protein</fullName>
    </recommendedName>
</protein>
<sequence length="147" mass="15480">MFRRISVCAAGIIGIALTVIQFIFGACSYVAAHFDSGMINGLRLNTDRITSAGVLYSLETFSVHAFFAGLLCSAISAVALSVFIKKGWETIPGLCFLIAGSLNSLILFGAGLPAGIFLVIAGIAVISGKSNRITPKPPIIQRKKMSD</sequence>
<dbReference type="PROSITE" id="PS51257">
    <property type="entry name" value="PROKAR_LIPOPROTEIN"/>
    <property type="match status" value="1"/>
</dbReference>
<evidence type="ECO:0000313" key="2">
    <source>
        <dbReference type="EMBL" id="MFD2692775.1"/>
    </source>
</evidence>
<reference evidence="3" key="1">
    <citation type="journal article" date="2019" name="Int. J. Syst. Evol. Microbiol.">
        <title>The Global Catalogue of Microorganisms (GCM) 10K type strain sequencing project: providing services to taxonomists for standard genome sequencing and annotation.</title>
        <authorList>
            <consortium name="The Broad Institute Genomics Platform"/>
            <consortium name="The Broad Institute Genome Sequencing Center for Infectious Disease"/>
            <person name="Wu L."/>
            <person name="Ma J."/>
        </authorList>
    </citation>
    <scope>NUCLEOTIDE SEQUENCE [LARGE SCALE GENOMIC DNA]</scope>
    <source>
        <strain evidence="3">TISTR 2466</strain>
    </source>
</reference>
<keyword evidence="1" id="KW-1133">Transmembrane helix</keyword>
<keyword evidence="1" id="KW-0812">Transmembrane</keyword>
<dbReference type="EMBL" id="JBHUMQ010000010">
    <property type="protein sequence ID" value="MFD2692775.1"/>
    <property type="molecule type" value="Genomic_DNA"/>
</dbReference>
<accession>A0ABW5RZY1</accession>
<dbReference type="Proteomes" id="UP001597399">
    <property type="component" value="Unassembled WGS sequence"/>
</dbReference>
<proteinExistence type="predicted"/>
<dbReference type="RefSeq" id="WP_253062878.1">
    <property type="nucleotide sequence ID" value="NZ_JAMXWM010000016.1"/>
</dbReference>
<feature type="transmembrane region" description="Helical" evidence="1">
    <location>
        <begin position="7"/>
        <end position="32"/>
    </location>
</feature>
<feature type="transmembrane region" description="Helical" evidence="1">
    <location>
        <begin position="105"/>
        <end position="126"/>
    </location>
</feature>
<feature type="transmembrane region" description="Helical" evidence="1">
    <location>
        <begin position="61"/>
        <end position="84"/>
    </location>
</feature>
<keyword evidence="3" id="KW-1185">Reference proteome</keyword>
<evidence type="ECO:0000313" key="3">
    <source>
        <dbReference type="Proteomes" id="UP001597399"/>
    </source>
</evidence>
<keyword evidence="1" id="KW-0472">Membrane</keyword>
<comment type="caution">
    <text evidence="2">The sequence shown here is derived from an EMBL/GenBank/DDBJ whole genome shotgun (WGS) entry which is preliminary data.</text>
</comment>
<organism evidence="2 3">
    <name type="scientific">Sporolactobacillus shoreicorticis</name>
    <dbReference type="NCBI Taxonomy" id="1923877"/>
    <lineage>
        <taxon>Bacteria</taxon>
        <taxon>Bacillati</taxon>
        <taxon>Bacillota</taxon>
        <taxon>Bacilli</taxon>
        <taxon>Bacillales</taxon>
        <taxon>Sporolactobacillaceae</taxon>
        <taxon>Sporolactobacillus</taxon>
    </lineage>
</organism>
<gene>
    <name evidence="2" type="ORF">ACFSUE_03905</name>
</gene>
<evidence type="ECO:0000256" key="1">
    <source>
        <dbReference type="SAM" id="Phobius"/>
    </source>
</evidence>
<evidence type="ECO:0008006" key="4">
    <source>
        <dbReference type="Google" id="ProtNLM"/>
    </source>
</evidence>